<gene>
    <name evidence="1" type="ORF">LEP1GSC186_4630</name>
</gene>
<reference evidence="1 2" key="1">
    <citation type="submission" date="2013-01" db="EMBL/GenBank/DDBJ databases">
        <authorList>
            <person name="Harkins D.M."/>
            <person name="Durkin A.S."/>
            <person name="Brinkac L.M."/>
            <person name="Haft D.H."/>
            <person name="Selengut J.D."/>
            <person name="Sanka R."/>
            <person name="DePew J."/>
            <person name="Purushe J."/>
            <person name="Matthias M.A."/>
            <person name="Vinetz J.M."/>
            <person name="Sutton G.G."/>
            <person name="Nierman W.C."/>
            <person name="Fouts D.E."/>
        </authorList>
    </citation>
    <scope>NUCLEOTIDE SEQUENCE [LARGE SCALE GENOMIC DNA]</scope>
    <source>
        <strain evidence="1 2">ZUN142</strain>
    </source>
</reference>
<evidence type="ECO:0000313" key="1">
    <source>
        <dbReference type="EMBL" id="EMO42927.1"/>
    </source>
</evidence>
<dbReference type="EMBL" id="AHOP02000003">
    <property type="protein sequence ID" value="EMO42927.1"/>
    <property type="molecule type" value="Genomic_DNA"/>
</dbReference>
<dbReference type="AlphaFoldDB" id="M6UCY9"/>
<organism evidence="1 2">
    <name type="scientific">Leptospira noguchii serovar Autumnalis str. ZUN142</name>
    <dbReference type="NCBI Taxonomy" id="1085540"/>
    <lineage>
        <taxon>Bacteria</taxon>
        <taxon>Pseudomonadati</taxon>
        <taxon>Spirochaetota</taxon>
        <taxon>Spirochaetia</taxon>
        <taxon>Leptospirales</taxon>
        <taxon>Leptospiraceae</taxon>
        <taxon>Leptospira</taxon>
    </lineage>
</organism>
<accession>M6UCY9</accession>
<protein>
    <submittedName>
        <fullName evidence="1">Uncharacterized protein</fullName>
    </submittedName>
</protein>
<name>M6UCY9_9LEPT</name>
<proteinExistence type="predicted"/>
<sequence length="47" mass="5793">MCFKRKISYKSLFSLWASSYNLLEECLTRNRKFSKLLEFDLFFIFEV</sequence>
<evidence type="ECO:0000313" key="2">
    <source>
        <dbReference type="Proteomes" id="UP000012153"/>
    </source>
</evidence>
<comment type="caution">
    <text evidence="1">The sequence shown here is derived from an EMBL/GenBank/DDBJ whole genome shotgun (WGS) entry which is preliminary data.</text>
</comment>
<dbReference type="Proteomes" id="UP000012153">
    <property type="component" value="Unassembled WGS sequence"/>
</dbReference>